<dbReference type="PROSITE" id="PS01078">
    <property type="entry name" value="MOCF_BIOSYNTHESIS_1"/>
    <property type="match status" value="1"/>
</dbReference>
<evidence type="ECO:0000313" key="6">
    <source>
        <dbReference type="Proteomes" id="UP000663866"/>
    </source>
</evidence>
<dbReference type="SUPFAM" id="SSF53218">
    <property type="entry name" value="Molybdenum cofactor biosynthesis proteins"/>
    <property type="match status" value="1"/>
</dbReference>
<name>A0A820QED2_9BILA</name>
<keyword evidence="6" id="KW-1185">Reference proteome</keyword>
<organism evidence="5 6">
    <name type="scientific">Rotaria magnacalcarata</name>
    <dbReference type="NCBI Taxonomy" id="392030"/>
    <lineage>
        <taxon>Eukaryota</taxon>
        <taxon>Metazoa</taxon>
        <taxon>Spiralia</taxon>
        <taxon>Gnathifera</taxon>
        <taxon>Rotifera</taxon>
        <taxon>Eurotatoria</taxon>
        <taxon>Bdelloidea</taxon>
        <taxon>Philodinida</taxon>
        <taxon>Philodinidae</taxon>
        <taxon>Rotaria</taxon>
    </lineage>
</organism>
<accession>A0A820QED2</accession>
<feature type="domain" description="MoaB/Mog" evidence="4">
    <location>
        <begin position="141"/>
        <end position="174"/>
    </location>
</feature>
<dbReference type="Pfam" id="PF00994">
    <property type="entry name" value="MoCF_biosynth"/>
    <property type="match status" value="1"/>
</dbReference>
<evidence type="ECO:0000313" key="5">
    <source>
        <dbReference type="EMBL" id="CAF4420363.1"/>
    </source>
</evidence>
<evidence type="ECO:0000256" key="2">
    <source>
        <dbReference type="ARBA" id="ARBA00013269"/>
    </source>
</evidence>
<dbReference type="GO" id="GO:0006777">
    <property type="term" value="P:Mo-molybdopterin cofactor biosynthetic process"/>
    <property type="evidence" value="ECO:0007669"/>
    <property type="project" value="UniProtKB-KW"/>
</dbReference>
<dbReference type="InterPro" id="IPR036425">
    <property type="entry name" value="MoaB/Mog-like_dom_sf"/>
</dbReference>
<keyword evidence="3" id="KW-0501">Molybdenum cofactor biosynthesis</keyword>
<gene>
    <name evidence="5" type="ORF">OVN521_LOCUS36054</name>
</gene>
<comment type="caution">
    <text evidence="5">The sequence shown here is derived from an EMBL/GenBank/DDBJ whole genome shotgun (WGS) entry which is preliminary data.</text>
</comment>
<dbReference type="EMBL" id="CAJOBG010042618">
    <property type="protein sequence ID" value="CAF4420363.1"/>
    <property type="molecule type" value="Genomic_DNA"/>
</dbReference>
<dbReference type="InterPro" id="IPR001453">
    <property type="entry name" value="MoaB/Mog_dom"/>
</dbReference>
<dbReference type="Gene3D" id="3.40.980.10">
    <property type="entry name" value="MoaB/Mog-like domain"/>
    <property type="match status" value="1"/>
</dbReference>
<dbReference type="InterPro" id="IPR008284">
    <property type="entry name" value="MoCF_biosynth_CS"/>
</dbReference>
<dbReference type="GO" id="GO:0061599">
    <property type="term" value="F:molybdopterin molybdotransferase activity"/>
    <property type="evidence" value="ECO:0007669"/>
    <property type="project" value="UniProtKB-EC"/>
</dbReference>
<protein>
    <recommendedName>
        <fullName evidence="2">molybdopterin molybdotransferase</fullName>
        <ecNumber evidence="2">2.10.1.1</ecNumber>
    </recommendedName>
</protein>
<evidence type="ECO:0000256" key="1">
    <source>
        <dbReference type="ARBA" id="ARBA00007589"/>
    </source>
</evidence>
<dbReference type="Proteomes" id="UP000663866">
    <property type="component" value="Unassembled WGS sequence"/>
</dbReference>
<sequence length="202" mass="23244">MLYVLTNSYRSIFFSTNRGAELQRHNRSDSELKQQHEILLSTLLLEQQLHSAVTDEHKQHVNEFIPVSTTCYDDPKKYHSGRAACQGDDLSYYKENFWSSTDNGCEVIRNYSHDYAFKFIPVNTTCYGDSKKYHSGRAETLLKLCDEIRPNVILTTGGTGISPDDITPEVCEELSYYKENFWSSTNNGCEVISNYSHDYAFE</sequence>
<proteinExistence type="inferred from homology"/>
<dbReference type="AlphaFoldDB" id="A0A820QED2"/>
<reference evidence="5" key="1">
    <citation type="submission" date="2021-02" db="EMBL/GenBank/DDBJ databases">
        <authorList>
            <person name="Nowell W R."/>
        </authorList>
    </citation>
    <scope>NUCLEOTIDE SEQUENCE</scope>
</reference>
<comment type="similarity">
    <text evidence="1">In the N-terminal section; belongs to the MoaB/Mog family.</text>
</comment>
<dbReference type="EC" id="2.10.1.1" evidence="2"/>
<evidence type="ECO:0000259" key="4">
    <source>
        <dbReference type="Pfam" id="PF00994"/>
    </source>
</evidence>
<feature type="non-terminal residue" evidence="5">
    <location>
        <position position="1"/>
    </location>
</feature>
<evidence type="ECO:0000256" key="3">
    <source>
        <dbReference type="ARBA" id="ARBA00023150"/>
    </source>
</evidence>